<organism evidence="2 3">
    <name type="scientific">Heterorhabditis bacteriophora</name>
    <name type="common">Entomopathogenic nematode worm</name>
    <dbReference type="NCBI Taxonomy" id="37862"/>
    <lineage>
        <taxon>Eukaryota</taxon>
        <taxon>Metazoa</taxon>
        <taxon>Ecdysozoa</taxon>
        <taxon>Nematoda</taxon>
        <taxon>Chromadorea</taxon>
        <taxon>Rhabditida</taxon>
        <taxon>Rhabditina</taxon>
        <taxon>Rhabditomorpha</taxon>
        <taxon>Strongyloidea</taxon>
        <taxon>Heterorhabditidae</taxon>
        <taxon>Heterorhabditis</taxon>
    </lineage>
</organism>
<keyword evidence="1" id="KW-0812">Transmembrane</keyword>
<name>A0A1I7XAB0_HETBA</name>
<reference evidence="3" key="1">
    <citation type="submission" date="2016-11" db="UniProtKB">
        <authorList>
            <consortium name="WormBaseParasite"/>
        </authorList>
    </citation>
    <scope>IDENTIFICATION</scope>
</reference>
<dbReference type="WBParaSite" id="Hba_14385">
    <property type="protein sequence ID" value="Hba_14385"/>
    <property type="gene ID" value="Hba_14385"/>
</dbReference>
<evidence type="ECO:0000256" key="1">
    <source>
        <dbReference type="SAM" id="Phobius"/>
    </source>
</evidence>
<feature type="transmembrane region" description="Helical" evidence="1">
    <location>
        <begin position="47"/>
        <end position="68"/>
    </location>
</feature>
<accession>A0A1I7XAB0</accession>
<dbReference type="Proteomes" id="UP000095283">
    <property type="component" value="Unplaced"/>
</dbReference>
<sequence length="269" mass="30880">MRVFYPVEMIELMESQVTEDSSHVTDRGISTLIDLATLHRSELCRLIILRFLFFTSICEATLLFYQIFILKSELEQIFNQEKAFNFLNTKYSGFPHKTTTIDHHIEGLDRVAVALNDIAMNIADKRLSAIDVQRALQQVLVMDIFCGKNRKENSNTHLVKETEIDCETECLRVDPVIMPVDQVFETIVAKDDHEVEKNSLRQSVGIGCGPEYSDDRPLINGAELFAVREKKALAAFYGISEEEMDEKLRLEEDMHIGIADEKARKIFWS</sequence>
<protein>
    <submittedName>
        <fullName evidence="3">Ovule protein</fullName>
    </submittedName>
</protein>
<keyword evidence="1" id="KW-0472">Membrane</keyword>
<keyword evidence="1" id="KW-1133">Transmembrane helix</keyword>
<proteinExistence type="predicted"/>
<dbReference type="AlphaFoldDB" id="A0A1I7XAB0"/>
<evidence type="ECO:0000313" key="3">
    <source>
        <dbReference type="WBParaSite" id="Hba_14385"/>
    </source>
</evidence>
<evidence type="ECO:0000313" key="2">
    <source>
        <dbReference type="Proteomes" id="UP000095283"/>
    </source>
</evidence>
<keyword evidence="2" id="KW-1185">Reference proteome</keyword>